<dbReference type="CDD" id="cd06222">
    <property type="entry name" value="RNase_H_like"/>
    <property type="match status" value="1"/>
</dbReference>
<sequence>MQSWITRALMHGTLRGDYNELLSWDEKWGRLPRPEPQMLQFCKVVDDCGFVDLGHSGPSFTWWNGRNGDARVLERLDRSLAMTEWLLRYPNCQVHHLHAVFSDHRPLWIELQPSAQSFLPRKKVFQFEEMWTMDPHCEEEEDDGIGKSIVSYYKSLFDSSNPGDMEKVLDGVDTVVSAEMNNEAGEEGFYGSEVGYEATLQDCNTIMEILRRYERASGQQINQDKTTIFFSASTSLVVQKDIQEALHLPVIKQYETYLGLPSLVGRSKSTSFIPVEGEVMEEGPRLEGETLYSGKKRGIIRNFWWGHMGDLWKVHWVRWSSLCQFKLMGGMGFQSLMRFNNALLAKQEPLWMLDTLLMLPMCGRVYSLLEHVITKGTRWRIGNRLSTKIWHAKWLPPPSPGHPLSPNSILPQDACVFSLILTNAGIWNKPLIDRIFNPGDAQLITSLALSMRNEDAMHALWTCPELLSAWVPHTLARKLTRRRYLSLLDVLSDLFMLGTVESIAEFCFTLWLLWNRRNKALYRNEFDPLCSIPQLAASLSSEFLEAHKTEAPILPAPPTPIWKPPSHCAYKINFDAALSSANVRTGVGVIILDGRGLPIATLCKRFQCLHAVDDVEAIAAREAIQFTVEIGISKAEVEGDSLTICTALQRQDSSYATFGVVLKDVCLLASSFQ</sequence>
<feature type="domain" description="RNase H type-1" evidence="1">
    <location>
        <begin position="573"/>
        <end position="672"/>
    </location>
</feature>
<reference evidence="2" key="1">
    <citation type="submission" date="2018-02" db="EMBL/GenBank/DDBJ databases">
        <authorList>
            <person name="Cohen D.B."/>
            <person name="Kent A.D."/>
        </authorList>
    </citation>
    <scope>NUCLEOTIDE SEQUENCE</scope>
</reference>
<dbReference type="GO" id="GO:0004523">
    <property type="term" value="F:RNA-DNA hybrid ribonuclease activity"/>
    <property type="evidence" value="ECO:0007669"/>
    <property type="project" value="InterPro"/>
</dbReference>
<dbReference type="SUPFAM" id="SSF56219">
    <property type="entry name" value="DNase I-like"/>
    <property type="match status" value="1"/>
</dbReference>
<dbReference type="PANTHER" id="PTHR33710">
    <property type="entry name" value="BNAC02G09200D PROTEIN"/>
    <property type="match status" value="1"/>
</dbReference>
<dbReference type="PANTHER" id="PTHR33710:SF71">
    <property type="entry name" value="ENDONUCLEASE_EXONUCLEASE_PHOSPHATASE DOMAIN-CONTAINING PROTEIN"/>
    <property type="match status" value="1"/>
</dbReference>
<dbReference type="Gene3D" id="3.60.10.10">
    <property type="entry name" value="Endonuclease/exonuclease/phosphatase"/>
    <property type="match status" value="1"/>
</dbReference>
<protein>
    <recommendedName>
        <fullName evidence="1">RNase H type-1 domain-containing protein</fullName>
    </recommendedName>
</protein>
<dbReference type="Gene3D" id="3.30.420.10">
    <property type="entry name" value="Ribonuclease H-like superfamily/Ribonuclease H"/>
    <property type="match status" value="1"/>
</dbReference>
<accession>A0A2N9H6Q4</accession>
<dbReference type="InterPro" id="IPR044730">
    <property type="entry name" value="RNase_H-like_dom_plant"/>
</dbReference>
<dbReference type="InterPro" id="IPR036397">
    <property type="entry name" value="RNaseH_sf"/>
</dbReference>
<gene>
    <name evidence="2" type="ORF">FSB_LOCUS35664</name>
</gene>
<dbReference type="Pfam" id="PF13456">
    <property type="entry name" value="RVT_3"/>
    <property type="match status" value="1"/>
</dbReference>
<evidence type="ECO:0000259" key="1">
    <source>
        <dbReference type="Pfam" id="PF13456"/>
    </source>
</evidence>
<dbReference type="InterPro" id="IPR036691">
    <property type="entry name" value="Endo/exonu/phosph_ase_sf"/>
</dbReference>
<proteinExistence type="predicted"/>
<dbReference type="AlphaFoldDB" id="A0A2N9H6Q4"/>
<evidence type="ECO:0000313" key="2">
    <source>
        <dbReference type="EMBL" id="SPD07782.1"/>
    </source>
</evidence>
<dbReference type="InterPro" id="IPR002156">
    <property type="entry name" value="RNaseH_domain"/>
</dbReference>
<dbReference type="EMBL" id="OIVN01002961">
    <property type="protein sequence ID" value="SPD07782.1"/>
    <property type="molecule type" value="Genomic_DNA"/>
</dbReference>
<organism evidence="2">
    <name type="scientific">Fagus sylvatica</name>
    <name type="common">Beechnut</name>
    <dbReference type="NCBI Taxonomy" id="28930"/>
    <lineage>
        <taxon>Eukaryota</taxon>
        <taxon>Viridiplantae</taxon>
        <taxon>Streptophyta</taxon>
        <taxon>Embryophyta</taxon>
        <taxon>Tracheophyta</taxon>
        <taxon>Spermatophyta</taxon>
        <taxon>Magnoliopsida</taxon>
        <taxon>eudicotyledons</taxon>
        <taxon>Gunneridae</taxon>
        <taxon>Pentapetalae</taxon>
        <taxon>rosids</taxon>
        <taxon>fabids</taxon>
        <taxon>Fagales</taxon>
        <taxon>Fagaceae</taxon>
        <taxon>Fagus</taxon>
    </lineage>
</organism>
<name>A0A2N9H6Q4_FAGSY</name>
<dbReference type="GO" id="GO:0003676">
    <property type="term" value="F:nucleic acid binding"/>
    <property type="evidence" value="ECO:0007669"/>
    <property type="project" value="InterPro"/>
</dbReference>